<protein>
    <submittedName>
        <fullName evidence="2">Uncharacterized protein</fullName>
    </submittedName>
</protein>
<proteinExistence type="predicted"/>
<keyword evidence="3" id="KW-1185">Reference proteome</keyword>
<evidence type="ECO:0000313" key="3">
    <source>
        <dbReference type="Proteomes" id="UP000243528"/>
    </source>
</evidence>
<dbReference type="Proteomes" id="UP000243528">
    <property type="component" value="Unassembled WGS sequence"/>
</dbReference>
<dbReference type="AlphaFoldDB" id="A0A2P8E094"/>
<name>A0A2P8E094_9ACTN</name>
<evidence type="ECO:0000256" key="1">
    <source>
        <dbReference type="SAM" id="MobiDB-lite"/>
    </source>
</evidence>
<reference evidence="2 3" key="1">
    <citation type="submission" date="2018-03" db="EMBL/GenBank/DDBJ databases">
        <title>Genomic Encyclopedia of Archaeal and Bacterial Type Strains, Phase II (KMG-II): from individual species to whole genera.</title>
        <authorList>
            <person name="Goeker M."/>
        </authorList>
    </citation>
    <scope>NUCLEOTIDE SEQUENCE [LARGE SCALE GENOMIC DNA]</scope>
    <source>
        <strain evidence="2 3">DSM 45211</strain>
    </source>
</reference>
<evidence type="ECO:0000313" key="2">
    <source>
        <dbReference type="EMBL" id="PSL02869.1"/>
    </source>
</evidence>
<accession>A0A2P8E094</accession>
<organism evidence="2 3">
    <name type="scientific">Haloactinopolyspora alba</name>
    <dbReference type="NCBI Taxonomy" id="648780"/>
    <lineage>
        <taxon>Bacteria</taxon>
        <taxon>Bacillati</taxon>
        <taxon>Actinomycetota</taxon>
        <taxon>Actinomycetes</taxon>
        <taxon>Jiangellales</taxon>
        <taxon>Jiangellaceae</taxon>
        <taxon>Haloactinopolyspora</taxon>
    </lineage>
</organism>
<dbReference type="EMBL" id="PYGE01000009">
    <property type="protein sequence ID" value="PSL02869.1"/>
    <property type="molecule type" value="Genomic_DNA"/>
</dbReference>
<gene>
    <name evidence="2" type="ORF">CLV30_109177</name>
</gene>
<feature type="region of interest" description="Disordered" evidence="1">
    <location>
        <begin position="1"/>
        <end position="34"/>
    </location>
</feature>
<sequence length="142" mass="15449">MVAHLTGPEQTTNVTRFPHHSNGGYSVYDATQLQSEPPDGQLDLLTDTIADGSYDGVNQADENTEPTWAELADREIAAMARSGSEFTSSDLREVIGEPEHPNHWGPRFTAARRAGVIELVAVRPSSTPSRHGGLVRVWRGVT</sequence>
<comment type="caution">
    <text evidence="2">The sequence shown here is derived from an EMBL/GenBank/DDBJ whole genome shotgun (WGS) entry which is preliminary data.</text>
</comment>